<name>A0ABN9AGY8_9NEOB</name>
<reference evidence="2" key="1">
    <citation type="submission" date="2023-05" db="EMBL/GenBank/DDBJ databases">
        <authorList>
            <person name="Stuckert A."/>
        </authorList>
    </citation>
    <scope>NUCLEOTIDE SEQUENCE</scope>
</reference>
<sequence>MHIGHFYSGCFWLLTFFFTASKPPSMLSYVSMHTETVINVFWLEKKTQD</sequence>
<organism evidence="2 3">
    <name type="scientific">Staurois parvus</name>
    <dbReference type="NCBI Taxonomy" id="386267"/>
    <lineage>
        <taxon>Eukaryota</taxon>
        <taxon>Metazoa</taxon>
        <taxon>Chordata</taxon>
        <taxon>Craniata</taxon>
        <taxon>Vertebrata</taxon>
        <taxon>Euteleostomi</taxon>
        <taxon>Amphibia</taxon>
        <taxon>Batrachia</taxon>
        <taxon>Anura</taxon>
        <taxon>Neobatrachia</taxon>
        <taxon>Ranoidea</taxon>
        <taxon>Ranidae</taxon>
        <taxon>Staurois</taxon>
    </lineage>
</organism>
<proteinExistence type="predicted"/>
<keyword evidence="1" id="KW-0732">Signal</keyword>
<keyword evidence="3" id="KW-1185">Reference proteome</keyword>
<feature type="signal peptide" evidence="1">
    <location>
        <begin position="1"/>
        <end position="21"/>
    </location>
</feature>
<evidence type="ECO:0000256" key="1">
    <source>
        <dbReference type="SAM" id="SignalP"/>
    </source>
</evidence>
<accession>A0ABN9AGY8</accession>
<protein>
    <submittedName>
        <fullName evidence="2">Uncharacterized protein</fullName>
    </submittedName>
</protein>
<dbReference type="EMBL" id="CATNWA010000178">
    <property type="protein sequence ID" value="CAI9534095.1"/>
    <property type="molecule type" value="Genomic_DNA"/>
</dbReference>
<feature type="chain" id="PRO_5045980610" evidence="1">
    <location>
        <begin position="22"/>
        <end position="49"/>
    </location>
</feature>
<gene>
    <name evidence="2" type="ORF">SPARVUS_LOCUS525517</name>
</gene>
<comment type="caution">
    <text evidence="2">The sequence shown here is derived from an EMBL/GenBank/DDBJ whole genome shotgun (WGS) entry which is preliminary data.</text>
</comment>
<evidence type="ECO:0000313" key="3">
    <source>
        <dbReference type="Proteomes" id="UP001162483"/>
    </source>
</evidence>
<evidence type="ECO:0000313" key="2">
    <source>
        <dbReference type="EMBL" id="CAI9534095.1"/>
    </source>
</evidence>
<dbReference type="Proteomes" id="UP001162483">
    <property type="component" value="Unassembled WGS sequence"/>
</dbReference>